<gene>
    <name evidence="2" type="ORF">ARMOST_10507</name>
</gene>
<dbReference type="Proteomes" id="UP000219338">
    <property type="component" value="Unassembled WGS sequence"/>
</dbReference>
<evidence type="ECO:0000256" key="1">
    <source>
        <dbReference type="SAM" id="Phobius"/>
    </source>
</evidence>
<sequence>MKINITGGAARVLYQAQAPDMILSTVSNTSPSPVLPNDDHLSPNVMILVAVACVLSVFLSTVLLFFFFPRFRGWLEMANQLFARHMAPLSIDQALQYPLVDIAAISEIRRACTVSSSSVDLDRQEEISISQLNSQPLSCRKDTIRQLFKMLLFILITIFPGYSQDLQ</sequence>
<keyword evidence="1" id="KW-0812">Transmembrane</keyword>
<evidence type="ECO:0000313" key="3">
    <source>
        <dbReference type="Proteomes" id="UP000219338"/>
    </source>
</evidence>
<keyword evidence="1" id="KW-0472">Membrane</keyword>
<feature type="transmembrane region" description="Helical" evidence="1">
    <location>
        <begin position="147"/>
        <end position="163"/>
    </location>
</feature>
<name>A0A284REK1_ARMOS</name>
<keyword evidence="1" id="KW-1133">Transmembrane helix</keyword>
<keyword evidence="3" id="KW-1185">Reference proteome</keyword>
<evidence type="ECO:0000313" key="2">
    <source>
        <dbReference type="EMBL" id="SJL07164.1"/>
    </source>
</evidence>
<reference evidence="3" key="1">
    <citation type="journal article" date="2017" name="Nat. Ecol. Evol.">
        <title>Genome expansion and lineage-specific genetic innovations in the forest pathogenic fungi Armillaria.</title>
        <authorList>
            <person name="Sipos G."/>
            <person name="Prasanna A.N."/>
            <person name="Walter M.C."/>
            <person name="O'Connor E."/>
            <person name="Balint B."/>
            <person name="Krizsan K."/>
            <person name="Kiss B."/>
            <person name="Hess J."/>
            <person name="Varga T."/>
            <person name="Slot J."/>
            <person name="Riley R."/>
            <person name="Boka B."/>
            <person name="Rigling D."/>
            <person name="Barry K."/>
            <person name="Lee J."/>
            <person name="Mihaltcheva S."/>
            <person name="LaButti K."/>
            <person name="Lipzen A."/>
            <person name="Waldron R."/>
            <person name="Moloney N.M."/>
            <person name="Sperisen C."/>
            <person name="Kredics L."/>
            <person name="Vagvoelgyi C."/>
            <person name="Patrignani A."/>
            <person name="Fitzpatrick D."/>
            <person name="Nagy I."/>
            <person name="Doyle S."/>
            <person name="Anderson J.B."/>
            <person name="Grigoriev I.V."/>
            <person name="Gueldener U."/>
            <person name="Muensterkoetter M."/>
            <person name="Nagy L.G."/>
        </authorList>
    </citation>
    <scope>NUCLEOTIDE SEQUENCE [LARGE SCALE GENOMIC DNA]</scope>
    <source>
        <strain evidence="3">C18/9</strain>
    </source>
</reference>
<dbReference type="OrthoDB" id="3051052at2759"/>
<accession>A0A284REK1</accession>
<feature type="transmembrane region" description="Helical" evidence="1">
    <location>
        <begin position="45"/>
        <end position="68"/>
    </location>
</feature>
<protein>
    <submittedName>
        <fullName evidence="2">Uncharacterized protein</fullName>
    </submittedName>
</protein>
<dbReference type="AlphaFoldDB" id="A0A284REK1"/>
<organism evidence="2 3">
    <name type="scientific">Armillaria ostoyae</name>
    <name type="common">Armillaria root rot fungus</name>
    <dbReference type="NCBI Taxonomy" id="47428"/>
    <lineage>
        <taxon>Eukaryota</taxon>
        <taxon>Fungi</taxon>
        <taxon>Dikarya</taxon>
        <taxon>Basidiomycota</taxon>
        <taxon>Agaricomycotina</taxon>
        <taxon>Agaricomycetes</taxon>
        <taxon>Agaricomycetidae</taxon>
        <taxon>Agaricales</taxon>
        <taxon>Marasmiineae</taxon>
        <taxon>Physalacriaceae</taxon>
        <taxon>Armillaria</taxon>
    </lineage>
</organism>
<proteinExistence type="predicted"/>
<dbReference type="EMBL" id="FUEG01000008">
    <property type="protein sequence ID" value="SJL07164.1"/>
    <property type="molecule type" value="Genomic_DNA"/>
</dbReference>